<proteinExistence type="predicted"/>
<dbReference type="EMBL" id="JAAXQQ010000001">
    <property type="protein sequence ID" value="MBY3061940.1"/>
    <property type="molecule type" value="Genomic_DNA"/>
</dbReference>
<name>A0AB35F668_9HYPH</name>
<gene>
    <name evidence="1" type="ORF">HFO74_00565</name>
</gene>
<dbReference type="RefSeq" id="WP_168293482.1">
    <property type="nucleotide sequence ID" value="NZ_JAAXQQ010000001.1"/>
</dbReference>
<dbReference type="AlphaFoldDB" id="A0AB35F668"/>
<comment type="caution">
    <text evidence="1">The sequence shown here is derived from an EMBL/GenBank/DDBJ whole genome shotgun (WGS) entry which is preliminary data.</text>
</comment>
<organism evidence="1 2">
    <name type="scientific">Rhizobium laguerreae</name>
    <dbReference type="NCBI Taxonomy" id="1076926"/>
    <lineage>
        <taxon>Bacteria</taxon>
        <taxon>Pseudomonadati</taxon>
        <taxon>Pseudomonadota</taxon>
        <taxon>Alphaproteobacteria</taxon>
        <taxon>Hyphomicrobiales</taxon>
        <taxon>Rhizobiaceae</taxon>
        <taxon>Rhizobium/Agrobacterium group</taxon>
        <taxon>Rhizobium</taxon>
    </lineage>
</organism>
<sequence>MQQALIRFLRCGKNISARRIRQILFWTKGFAAVSPFRGSTDFFQNSYLQFPGFWL</sequence>
<accession>A0AB35F668</accession>
<evidence type="ECO:0000313" key="1">
    <source>
        <dbReference type="EMBL" id="MBY3061940.1"/>
    </source>
</evidence>
<dbReference type="Proteomes" id="UP000758022">
    <property type="component" value="Unassembled WGS sequence"/>
</dbReference>
<evidence type="ECO:0000313" key="2">
    <source>
        <dbReference type="Proteomes" id="UP000758022"/>
    </source>
</evidence>
<reference evidence="1" key="1">
    <citation type="submission" date="2020-04" db="EMBL/GenBank/DDBJ databases">
        <title>Global-level population genomics supports evidence of horizontal gene transfer on evolution of Rhizobia in Lentils.</title>
        <authorList>
            <person name="Gai Y."/>
            <person name="Cook D."/>
            <person name="Riely B."/>
        </authorList>
    </citation>
    <scope>NUCLEOTIDE SEQUENCE</scope>
    <source>
        <strain evidence="1">TLR9</strain>
    </source>
</reference>
<protein>
    <submittedName>
        <fullName evidence="1">Uncharacterized protein</fullName>
    </submittedName>
</protein>